<evidence type="ECO:0000256" key="4">
    <source>
        <dbReference type="ARBA" id="ARBA00022475"/>
    </source>
</evidence>
<comment type="catalytic activity">
    <reaction evidence="21">
        <text>decanoyl-CoA + H2O = decanoate + CoA + H(+)</text>
        <dbReference type="Rhea" id="RHEA:40059"/>
        <dbReference type="ChEBI" id="CHEBI:15377"/>
        <dbReference type="ChEBI" id="CHEBI:15378"/>
        <dbReference type="ChEBI" id="CHEBI:27689"/>
        <dbReference type="ChEBI" id="CHEBI:57287"/>
        <dbReference type="ChEBI" id="CHEBI:61430"/>
    </reaction>
    <physiologicalReaction direction="left-to-right" evidence="21">
        <dbReference type="Rhea" id="RHEA:40060"/>
    </physiologicalReaction>
</comment>
<evidence type="ECO:0000259" key="25">
    <source>
        <dbReference type="Pfam" id="PF03061"/>
    </source>
</evidence>
<sequence>MTEPHPPRTTSKESTAIAPYRQSDAETDPEGSGEDRDQDRARAARELGDALRALTAAATSTEVDAATLRKIADQARDLTGPLSAASRTRHTAPSIDDAKPGRRMYNPAVGPGNPIAPPMRVEVGDGVVVGTCTLGLAYEGPHSYTHGGVSAMLIDQILGHAHAALGRPGMTVALSLRYRRPVPLETPLRLTAWVPEESITDRRTGPQATIATQDEPDRVLVEASGVFVVPSAEQASRIFGDSRLPSWQRDRY</sequence>
<feature type="region of interest" description="Disordered" evidence="24">
    <location>
        <begin position="1"/>
        <end position="44"/>
    </location>
</feature>
<dbReference type="GO" id="GO:0005737">
    <property type="term" value="C:cytoplasm"/>
    <property type="evidence" value="ECO:0007669"/>
    <property type="project" value="UniProtKB-SubCell"/>
</dbReference>
<evidence type="ECO:0000256" key="12">
    <source>
        <dbReference type="ARBA" id="ARBA00023273"/>
    </source>
</evidence>
<keyword evidence="11" id="KW-0472">Membrane</keyword>
<comment type="catalytic activity">
    <reaction evidence="23">
        <text>tetradecanoyl-CoA + H2O = tetradecanoate + CoA + H(+)</text>
        <dbReference type="Rhea" id="RHEA:40119"/>
        <dbReference type="ChEBI" id="CHEBI:15377"/>
        <dbReference type="ChEBI" id="CHEBI:15378"/>
        <dbReference type="ChEBI" id="CHEBI:30807"/>
        <dbReference type="ChEBI" id="CHEBI:57287"/>
        <dbReference type="ChEBI" id="CHEBI:57385"/>
    </reaction>
    <physiologicalReaction direction="left-to-right" evidence="23">
        <dbReference type="Rhea" id="RHEA:40120"/>
    </physiologicalReaction>
</comment>
<evidence type="ECO:0000256" key="11">
    <source>
        <dbReference type="ARBA" id="ARBA00023136"/>
    </source>
</evidence>
<keyword evidence="8" id="KW-0276">Fatty acid metabolism</keyword>
<evidence type="ECO:0000256" key="6">
    <source>
        <dbReference type="ARBA" id="ARBA00022703"/>
    </source>
</evidence>
<reference evidence="26 27" key="1">
    <citation type="submission" date="2020-08" db="EMBL/GenBank/DDBJ databases">
        <title>Sequencing the genomes of 1000 actinobacteria strains.</title>
        <authorList>
            <person name="Klenk H.-P."/>
        </authorList>
    </citation>
    <scope>NUCLEOTIDE SEQUENCE [LARGE SCALE GENOMIC DNA]</scope>
    <source>
        <strain evidence="26 27">DSM 45582</strain>
    </source>
</reference>
<evidence type="ECO:0000256" key="21">
    <source>
        <dbReference type="ARBA" id="ARBA00047969"/>
    </source>
</evidence>
<comment type="catalytic activity">
    <reaction evidence="14">
        <text>(9Z)-octadecenoyl-CoA + H2O = (9Z)-octadecenoate + CoA + H(+)</text>
        <dbReference type="Rhea" id="RHEA:40139"/>
        <dbReference type="ChEBI" id="CHEBI:15377"/>
        <dbReference type="ChEBI" id="CHEBI:15378"/>
        <dbReference type="ChEBI" id="CHEBI:30823"/>
        <dbReference type="ChEBI" id="CHEBI:57287"/>
        <dbReference type="ChEBI" id="CHEBI:57387"/>
    </reaction>
    <physiologicalReaction direction="left-to-right" evidence="14">
        <dbReference type="Rhea" id="RHEA:40140"/>
    </physiologicalReaction>
</comment>
<evidence type="ECO:0000256" key="16">
    <source>
        <dbReference type="ARBA" id="ARBA00038848"/>
    </source>
</evidence>
<evidence type="ECO:0000256" key="14">
    <source>
        <dbReference type="ARBA" id="ARBA00037002"/>
    </source>
</evidence>
<feature type="domain" description="Thioesterase" evidence="25">
    <location>
        <begin position="144"/>
        <end position="194"/>
    </location>
</feature>
<dbReference type="Proteomes" id="UP000580474">
    <property type="component" value="Unassembled WGS sequence"/>
</dbReference>
<dbReference type="SUPFAM" id="SSF54637">
    <property type="entry name" value="Thioesterase/thiol ester dehydrase-isomerase"/>
    <property type="match status" value="1"/>
</dbReference>
<evidence type="ECO:0000256" key="9">
    <source>
        <dbReference type="ARBA" id="ARBA00022946"/>
    </source>
</evidence>
<keyword evidence="12" id="KW-0966">Cell projection</keyword>
<keyword evidence="5" id="KW-0963">Cytoplasm</keyword>
<keyword evidence="6" id="KW-0053">Apoptosis</keyword>
<evidence type="ECO:0000256" key="22">
    <source>
        <dbReference type="ARBA" id="ARBA00048074"/>
    </source>
</evidence>
<comment type="subcellular location">
    <subcellularLocation>
        <location evidence="3">Cell projection</location>
        <location evidence="3">Ruffle membrane</location>
    </subcellularLocation>
    <subcellularLocation>
        <location evidence="2">Cytoplasm</location>
    </subcellularLocation>
    <subcellularLocation>
        <location evidence="1">Membrane</location>
        <topology evidence="1">Peripheral membrane protein</topology>
    </subcellularLocation>
</comment>
<evidence type="ECO:0000256" key="15">
    <source>
        <dbReference type="ARBA" id="ARBA00038456"/>
    </source>
</evidence>
<evidence type="ECO:0000256" key="24">
    <source>
        <dbReference type="SAM" id="MobiDB-lite"/>
    </source>
</evidence>
<comment type="catalytic activity">
    <reaction evidence="13">
        <text>(5Z,8Z,11Z,14Z)-eicosatetraenoyl-CoA + H2O = (5Z,8Z,11Z,14Z)-eicosatetraenoate + CoA + H(+)</text>
        <dbReference type="Rhea" id="RHEA:40151"/>
        <dbReference type="ChEBI" id="CHEBI:15377"/>
        <dbReference type="ChEBI" id="CHEBI:15378"/>
        <dbReference type="ChEBI" id="CHEBI:32395"/>
        <dbReference type="ChEBI" id="CHEBI:57287"/>
        <dbReference type="ChEBI" id="CHEBI:57368"/>
    </reaction>
    <physiologicalReaction direction="left-to-right" evidence="13">
        <dbReference type="Rhea" id="RHEA:40152"/>
    </physiologicalReaction>
</comment>
<comment type="catalytic activity">
    <reaction evidence="19">
        <text>octanoyl-CoA + H2O = octanoate + CoA + H(+)</text>
        <dbReference type="Rhea" id="RHEA:30143"/>
        <dbReference type="ChEBI" id="CHEBI:15377"/>
        <dbReference type="ChEBI" id="CHEBI:15378"/>
        <dbReference type="ChEBI" id="CHEBI:25646"/>
        <dbReference type="ChEBI" id="CHEBI:57287"/>
        <dbReference type="ChEBI" id="CHEBI:57386"/>
    </reaction>
    <physiologicalReaction direction="left-to-right" evidence="19">
        <dbReference type="Rhea" id="RHEA:30144"/>
    </physiologicalReaction>
</comment>
<dbReference type="PANTHER" id="PTHR12418:SF19">
    <property type="entry name" value="ACYL-COENZYME A THIOESTERASE THEM4"/>
    <property type="match status" value="1"/>
</dbReference>
<evidence type="ECO:0000256" key="7">
    <source>
        <dbReference type="ARBA" id="ARBA00022801"/>
    </source>
</evidence>
<keyword evidence="10" id="KW-0443">Lipid metabolism</keyword>
<keyword evidence="7" id="KW-0378">Hydrolase</keyword>
<dbReference type="InterPro" id="IPR029069">
    <property type="entry name" value="HotDog_dom_sf"/>
</dbReference>
<dbReference type="AlphaFoldDB" id="A0A840NEM8"/>
<keyword evidence="27" id="KW-1185">Reference proteome</keyword>
<dbReference type="InterPro" id="IPR006683">
    <property type="entry name" value="Thioestr_dom"/>
</dbReference>
<comment type="catalytic activity">
    <reaction evidence="22">
        <text>dodecanoyl-CoA + H2O = dodecanoate + CoA + H(+)</text>
        <dbReference type="Rhea" id="RHEA:30135"/>
        <dbReference type="ChEBI" id="CHEBI:15377"/>
        <dbReference type="ChEBI" id="CHEBI:15378"/>
        <dbReference type="ChEBI" id="CHEBI:18262"/>
        <dbReference type="ChEBI" id="CHEBI:57287"/>
        <dbReference type="ChEBI" id="CHEBI:57375"/>
    </reaction>
    <physiologicalReaction direction="left-to-right" evidence="22">
        <dbReference type="Rhea" id="RHEA:30136"/>
    </physiologicalReaction>
</comment>
<comment type="catalytic activity">
    <reaction evidence="20">
        <text>hexadecanoyl-CoA + H2O = hexadecanoate + CoA + H(+)</text>
        <dbReference type="Rhea" id="RHEA:16645"/>
        <dbReference type="ChEBI" id="CHEBI:7896"/>
        <dbReference type="ChEBI" id="CHEBI:15377"/>
        <dbReference type="ChEBI" id="CHEBI:15378"/>
        <dbReference type="ChEBI" id="CHEBI:57287"/>
        <dbReference type="ChEBI" id="CHEBI:57379"/>
        <dbReference type="EC" id="3.1.2.2"/>
    </reaction>
    <physiologicalReaction direction="left-to-right" evidence="20">
        <dbReference type="Rhea" id="RHEA:16646"/>
    </physiologicalReaction>
</comment>
<dbReference type="Gene3D" id="3.10.129.10">
    <property type="entry name" value="Hotdog Thioesterase"/>
    <property type="match status" value="1"/>
</dbReference>
<evidence type="ECO:0000256" key="8">
    <source>
        <dbReference type="ARBA" id="ARBA00022832"/>
    </source>
</evidence>
<evidence type="ECO:0000313" key="26">
    <source>
        <dbReference type="EMBL" id="MBB5069431.1"/>
    </source>
</evidence>
<dbReference type="InterPro" id="IPR052365">
    <property type="entry name" value="THEM4/THEM5_acyl-CoA_thioest"/>
</dbReference>
<comment type="similarity">
    <text evidence="15">Belongs to the THEM4/THEM5 thioesterase family.</text>
</comment>
<evidence type="ECO:0000256" key="17">
    <source>
        <dbReference type="ARBA" id="ARBA00040123"/>
    </source>
</evidence>
<dbReference type="Pfam" id="PF03061">
    <property type="entry name" value="4HBT"/>
    <property type="match status" value="1"/>
</dbReference>
<dbReference type="EC" id="3.1.2.2" evidence="16"/>
<dbReference type="GO" id="GO:0016787">
    <property type="term" value="F:hydrolase activity"/>
    <property type="evidence" value="ECO:0007669"/>
    <property type="project" value="UniProtKB-KW"/>
</dbReference>
<accession>A0A840NEM8</accession>
<dbReference type="GO" id="GO:0016020">
    <property type="term" value="C:membrane"/>
    <property type="evidence" value="ECO:0007669"/>
    <property type="project" value="UniProtKB-SubCell"/>
</dbReference>
<dbReference type="GO" id="GO:0006631">
    <property type="term" value="P:fatty acid metabolic process"/>
    <property type="evidence" value="ECO:0007669"/>
    <property type="project" value="UniProtKB-KW"/>
</dbReference>
<keyword evidence="4" id="KW-1003">Cell membrane</keyword>
<dbReference type="CDD" id="cd03443">
    <property type="entry name" value="PaaI_thioesterase"/>
    <property type="match status" value="1"/>
</dbReference>
<evidence type="ECO:0000256" key="13">
    <source>
        <dbReference type="ARBA" id="ARBA00035852"/>
    </source>
</evidence>
<name>A0A840NEM8_9PSEU</name>
<feature type="region of interest" description="Disordered" evidence="24">
    <location>
        <begin position="79"/>
        <end position="102"/>
    </location>
</feature>
<proteinExistence type="inferred from homology"/>
<evidence type="ECO:0000256" key="18">
    <source>
        <dbReference type="ARBA" id="ARBA00043210"/>
    </source>
</evidence>
<evidence type="ECO:0000256" key="20">
    <source>
        <dbReference type="ARBA" id="ARBA00047734"/>
    </source>
</evidence>
<protein>
    <recommendedName>
        <fullName evidence="17">Acyl-coenzyme A thioesterase THEM4</fullName>
        <ecNumber evidence="16">3.1.2.2</ecNumber>
    </recommendedName>
    <alternativeName>
        <fullName evidence="18">Thioesterase superfamily member 4</fullName>
    </alternativeName>
</protein>
<dbReference type="RefSeq" id="WP_343071362.1">
    <property type="nucleotide sequence ID" value="NZ_JACHIV010000001.1"/>
</dbReference>
<evidence type="ECO:0000313" key="27">
    <source>
        <dbReference type="Proteomes" id="UP000580474"/>
    </source>
</evidence>
<evidence type="ECO:0000256" key="1">
    <source>
        <dbReference type="ARBA" id="ARBA00004170"/>
    </source>
</evidence>
<dbReference type="PANTHER" id="PTHR12418">
    <property type="entry name" value="ACYL-COENZYME A THIOESTERASE THEM4"/>
    <property type="match status" value="1"/>
</dbReference>
<organism evidence="26 27">
    <name type="scientific">Saccharopolyspora gloriosae</name>
    <dbReference type="NCBI Taxonomy" id="455344"/>
    <lineage>
        <taxon>Bacteria</taxon>
        <taxon>Bacillati</taxon>
        <taxon>Actinomycetota</taxon>
        <taxon>Actinomycetes</taxon>
        <taxon>Pseudonocardiales</taxon>
        <taxon>Pseudonocardiaceae</taxon>
        <taxon>Saccharopolyspora</taxon>
    </lineage>
</organism>
<evidence type="ECO:0000256" key="5">
    <source>
        <dbReference type="ARBA" id="ARBA00022490"/>
    </source>
</evidence>
<keyword evidence="9" id="KW-0809">Transit peptide</keyword>
<evidence type="ECO:0000256" key="23">
    <source>
        <dbReference type="ARBA" id="ARBA00048180"/>
    </source>
</evidence>
<evidence type="ECO:0000256" key="3">
    <source>
        <dbReference type="ARBA" id="ARBA00004632"/>
    </source>
</evidence>
<comment type="caution">
    <text evidence="26">The sequence shown here is derived from an EMBL/GenBank/DDBJ whole genome shotgun (WGS) entry which is preliminary data.</text>
</comment>
<evidence type="ECO:0000256" key="19">
    <source>
        <dbReference type="ARBA" id="ARBA00047588"/>
    </source>
</evidence>
<dbReference type="EMBL" id="JACHIV010000001">
    <property type="protein sequence ID" value="MBB5069431.1"/>
    <property type="molecule type" value="Genomic_DNA"/>
</dbReference>
<feature type="compositionally biased region" description="Basic and acidic residues" evidence="24">
    <location>
        <begin position="33"/>
        <end position="44"/>
    </location>
</feature>
<evidence type="ECO:0000256" key="2">
    <source>
        <dbReference type="ARBA" id="ARBA00004496"/>
    </source>
</evidence>
<gene>
    <name evidence="26" type="ORF">BJ969_002519</name>
</gene>
<evidence type="ECO:0000256" key="10">
    <source>
        <dbReference type="ARBA" id="ARBA00023098"/>
    </source>
</evidence>